<accession>A0ACC2S3X9</accession>
<evidence type="ECO:0000313" key="1">
    <source>
        <dbReference type="EMBL" id="KAJ9056999.1"/>
    </source>
</evidence>
<protein>
    <submittedName>
        <fullName evidence="1">Uncharacterized protein</fullName>
    </submittedName>
</protein>
<evidence type="ECO:0000313" key="2">
    <source>
        <dbReference type="Proteomes" id="UP001165960"/>
    </source>
</evidence>
<reference evidence="1" key="1">
    <citation type="submission" date="2022-04" db="EMBL/GenBank/DDBJ databases">
        <title>Genome of the entomopathogenic fungus Entomophthora muscae.</title>
        <authorList>
            <person name="Elya C."/>
            <person name="Lovett B.R."/>
            <person name="Lee E."/>
            <person name="Macias A.M."/>
            <person name="Hajek A.E."/>
            <person name="De Bivort B.L."/>
            <person name="Kasson M.T."/>
            <person name="De Fine Licht H.H."/>
            <person name="Stajich J.E."/>
        </authorList>
    </citation>
    <scope>NUCLEOTIDE SEQUENCE</scope>
    <source>
        <strain evidence="1">Berkeley</strain>
    </source>
</reference>
<keyword evidence="2" id="KW-1185">Reference proteome</keyword>
<sequence>MDSSDLSVGYQKDPEGVVGKSIALQDCSSLQPETQEELKLKDFKFYLPFETPGYIVAAFPSFTLLIFGLYWASFPPSPTGESFNSYMYQFADGEYPNIDIPLAHFTAYRSEFSTNSQKVLYLAEKLTGHYRD</sequence>
<organism evidence="1 2">
    <name type="scientific">Entomophthora muscae</name>
    <dbReference type="NCBI Taxonomy" id="34485"/>
    <lineage>
        <taxon>Eukaryota</taxon>
        <taxon>Fungi</taxon>
        <taxon>Fungi incertae sedis</taxon>
        <taxon>Zoopagomycota</taxon>
        <taxon>Entomophthoromycotina</taxon>
        <taxon>Entomophthoromycetes</taxon>
        <taxon>Entomophthorales</taxon>
        <taxon>Entomophthoraceae</taxon>
        <taxon>Entomophthora</taxon>
    </lineage>
</organism>
<name>A0ACC2S3X9_9FUNG</name>
<gene>
    <name evidence="1" type="ORF">DSO57_1026659</name>
</gene>
<proteinExistence type="predicted"/>
<comment type="caution">
    <text evidence="1">The sequence shown here is derived from an EMBL/GenBank/DDBJ whole genome shotgun (WGS) entry which is preliminary data.</text>
</comment>
<dbReference type="EMBL" id="QTSX02005837">
    <property type="protein sequence ID" value="KAJ9056999.1"/>
    <property type="molecule type" value="Genomic_DNA"/>
</dbReference>
<dbReference type="Proteomes" id="UP001165960">
    <property type="component" value="Unassembled WGS sequence"/>
</dbReference>